<protein>
    <submittedName>
        <fullName evidence="1">Uncharacterized protein</fullName>
    </submittedName>
</protein>
<accession>X0Z2C6</accession>
<proteinExistence type="predicted"/>
<reference evidence="1" key="1">
    <citation type="journal article" date="2014" name="Front. Microbiol.">
        <title>High frequency of phylogenetically diverse reductive dehalogenase-homologous genes in deep subseafloor sedimentary metagenomes.</title>
        <authorList>
            <person name="Kawai M."/>
            <person name="Futagami T."/>
            <person name="Toyoda A."/>
            <person name="Takaki Y."/>
            <person name="Nishi S."/>
            <person name="Hori S."/>
            <person name="Arai W."/>
            <person name="Tsubouchi T."/>
            <person name="Morono Y."/>
            <person name="Uchiyama I."/>
            <person name="Ito T."/>
            <person name="Fujiyama A."/>
            <person name="Inagaki F."/>
            <person name="Takami H."/>
        </authorList>
    </citation>
    <scope>NUCLEOTIDE SEQUENCE</scope>
    <source>
        <strain evidence="1">Expedition CK06-06</strain>
    </source>
</reference>
<name>X0Z2C6_9ZZZZ</name>
<sequence>MLFGIVFKLMSGYNKMLEREKVLFRRALGAYYEESLFEVTAIDLLEKLKNSRNI</sequence>
<dbReference type="EMBL" id="BART01007178">
    <property type="protein sequence ID" value="GAG54623.1"/>
    <property type="molecule type" value="Genomic_DNA"/>
</dbReference>
<dbReference type="AlphaFoldDB" id="X0Z2C6"/>
<evidence type="ECO:0000313" key="1">
    <source>
        <dbReference type="EMBL" id="GAG54623.1"/>
    </source>
</evidence>
<gene>
    <name evidence="1" type="ORF">S01H4_16369</name>
</gene>
<comment type="caution">
    <text evidence="1">The sequence shown here is derived from an EMBL/GenBank/DDBJ whole genome shotgun (WGS) entry which is preliminary data.</text>
</comment>
<organism evidence="1">
    <name type="scientific">marine sediment metagenome</name>
    <dbReference type="NCBI Taxonomy" id="412755"/>
    <lineage>
        <taxon>unclassified sequences</taxon>
        <taxon>metagenomes</taxon>
        <taxon>ecological metagenomes</taxon>
    </lineage>
</organism>